<keyword evidence="3" id="KW-0732">Signal</keyword>
<dbReference type="InterPro" id="IPR011990">
    <property type="entry name" value="TPR-like_helical_dom_sf"/>
</dbReference>
<accession>A0AAJ5BFE8</accession>
<evidence type="ECO:0000256" key="2">
    <source>
        <dbReference type="ARBA" id="ARBA00006275"/>
    </source>
</evidence>
<dbReference type="AlphaFoldDB" id="A0AAJ5BFE8"/>
<keyword evidence="9" id="KW-1185">Reference proteome</keyword>
<evidence type="ECO:0000259" key="6">
    <source>
        <dbReference type="Pfam" id="PF07980"/>
    </source>
</evidence>
<dbReference type="RefSeq" id="WP_041890446.1">
    <property type="nucleotide sequence ID" value="NZ_CP010817.1"/>
</dbReference>
<evidence type="ECO:0000256" key="1">
    <source>
        <dbReference type="ARBA" id="ARBA00004442"/>
    </source>
</evidence>
<keyword evidence="5" id="KW-0998">Cell outer membrane</keyword>
<keyword evidence="4" id="KW-0472">Membrane</keyword>
<gene>
    <name evidence="8" type="ORF">SAMN04488089_12028</name>
</gene>
<comment type="caution">
    <text evidence="8">The sequence shown here is derived from an EMBL/GenBank/DDBJ whole genome shotgun (WGS) entry which is preliminary data.</text>
</comment>
<feature type="domain" description="RagB/SusD" evidence="6">
    <location>
        <begin position="332"/>
        <end position="416"/>
    </location>
</feature>
<evidence type="ECO:0000256" key="4">
    <source>
        <dbReference type="ARBA" id="ARBA00023136"/>
    </source>
</evidence>
<evidence type="ECO:0000256" key="5">
    <source>
        <dbReference type="ARBA" id="ARBA00023237"/>
    </source>
</evidence>
<organism evidence="8 9">
    <name type="scientific">Myroides profundi</name>
    <dbReference type="NCBI Taxonomy" id="480520"/>
    <lineage>
        <taxon>Bacteria</taxon>
        <taxon>Pseudomonadati</taxon>
        <taxon>Bacteroidota</taxon>
        <taxon>Flavobacteriia</taxon>
        <taxon>Flavobacteriales</taxon>
        <taxon>Flavobacteriaceae</taxon>
        <taxon>Myroides</taxon>
    </lineage>
</organism>
<dbReference type="Pfam" id="PF14322">
    <property type="entry name" value="SusD-like_3"/>
    <property type="match status" value="1"/>
</dbReference>
<evidence type="ECO:0000313" key="8">
    <source>
        <dbReference type="EMBL" id="SER58586.1"/>
    </source>
</evidence>
<evidence type="ECO:0000256" key="3">
    <source>
        <dbReference type="ARBA" id="ARBA00022729"/>
    </source>
</evidence>
<dbReference type="PROSITE" id="PS51257">
    <property type="entry name" value="PROKAR_LIPOPROTEIN"/>
    <property type="match status" value="1"/>
</dbReference>
<protein>
    <submittedName>
        <fullName evidence="8">RagB/SusD domain-containing protein</fullName>
    </submittedName>
</protein>
<reference evidence="8 9" key="1">
    <citation type="submission" date="2016-10" db="EMBL/GenBank/DDBJ databases">
        <authorList>
            <person name="Varghese N."/>
            <person name="Submissions S."/>
        </authorList>
    </citation>
    <scope>NUCLEOTIDE SEQUENCE [LARGE SCALE GENOMIC DNA]</scope>
    <source>
        <strain evidence="9">DSM 19823 / KCTC 23066 / CCTCC M 208030 / D25</strain>
    </source>
</reference>
<name>A0AAJ5BFE8_MYRPR</name>
<feature type="domain" description="SusD-like N-terminal" evidence="7">
    <location>
        <begin position="54"/>
        <end position="226"/>
    </location>
</feature>
<dbReference type="InterPro" id="IPR033985">
    <property type="entry name" value="SusD-like_N"/>
</dbReference>
<evidence type="ECO:0000313" key="9">
    <source>
        <dbReference type="Proteomes" id="UP000183496"/>
    </source>
</evidence>
<comment type="subcellular location">
    <subcellularLocation>
        <location evidence="1">Cell outer membrane</location>
    </subcellularLocation>
</comment>
<dbReference type="Proteomes" id="UP000183496">
    <property type="component" value="Unassembled WGS sequence"/>
</dbReference>
<comment type="similarity">
    <text evidence="2">Belongs to the SusD family.</text>
</comment>
<dbReference type="EMBL" id="FOFY01000020">
    <property type="protein sequence ID" value="SER58586.1"/>
    <property type="molecule type" value="Genomic_DNA"/>
</dbReference>
<sequence>MRKLFYTCCFITVLLAFTSCDDMVEIDLPTDQLNTDNVFIDKRSALSALSNLFINLRESSIYSGNPQGLGTLLSLYTDDLQDLSNSPISDNFLLYNNILDPTRSILANTWSNSYAHIYAINAFIQGVELSSGITNEDKDVLINEAYILRALYYQNLTLLFGDIPYTTTTDYNANTFIKKTSYTDVLKKIEEDLLKVTETISDNYRSNDKYYPNKAVVEILLAKNYLLQKKYTLAETLSRKILSNAQYSLESDLNKVFKKNAKSTLWQLSNSSPTASTYEARNYTILINSWPYRLHPNLLEAFSDDDLRKKNWIKSFLATGDLFAYKYKNIPPTNTDECSVLFRLEEAYFILIESLIYQNNETEAIVYLNIIRQRAGLPALNNTLSKQQVLTAMLEESRKEFFTEHGRRFFDLKRNNMLSILKTIKPNWQDKHALLPYPEKELLINPNLNPQNEY</sequence>
<dbReference type="Pfam" id="PF07980">
    <property type="entry name" value="SusD_RagB"/>
    <property type="match status" value="1"/>
</dbReference>
<dbReference type="CDD" id="cd08977">
    <property type="entry name" value="SusD"/>
    <property type="match status" value="1"/>
</dbReference>
<dbReference type="SUPFAM" id="SSF48452">
    <property type="entry name" value="TPR-like"/>
    <property type="match status" value="1"/>
</dbReference>
<evidence type="ECO:0000259" key="7">
    <source>
        <dbReference type="Pfam" id="PF14322"/>
    </source>
</evidence>
<dbReference type="Gene3D" id="1.25.40.390">
    <property type="match status" value="1"/>
</dbReference>
<dbReference type="InterPro" id="IPR012944">
    <property type="entry name" value="SusD_RagB_dom"/>
</dbReference>
<proteinExistence type="inferred from homology"/>
<dbReference type="GO" id="GO:0009279">
    <property type="term" value="C:cell outer membrane"/>
    <property type="evidence" value="ECO:0007669"/>
    <property type="project" value="UniProtKB-SubCell"/>
</dbReference>